<dbReference type="Proteomes" id="UP000239735">
    <property type="component" value="Unassembled WGS sequence"/>
</dbReference>
<evidence type="ECO:0000313" key="2">
    <source>
        <dbReference type="Proteomes" id="UP000239735"/>
    </source>
</evidence>
<evidence type="ECO:0000313" key="1">
    <source>
        <dbReference type="EMBL" id="SPE26248.1"/>
    </source>
</evidence>
<accession>A0A2N9LSN5</accession>
<dbReference type="EMBL" id="OKRB01000113">
    <property type="protein sequence ID" value="SPE26248.1"/>
    <property type="molecule type" value="Genomic_DNA"/>
</dbReference>
<gene>
    <name evidence="1" type="ORF">SBA5_540005</name>
</gene>
<dbReference type="AlphaFoldDB" id="A0A2N9LSN5"/>
<proteinExistence type="predicted"/>
<organism evidence="1 2">
    <name type="scientific">Candidatus Sulfuritelmatomonas gaucii</name>
    <dbReference type="NCBI Taxonomy" id="2043161"/>
    <lineage>
        <taxon>Bacteria</taxon>
        <taxon>Pseudomonadati</taxon>
        <taxon>Acidobacteriota</taxon>
        <taxon>Terriglobia</taxon>
        <taxon>Terriglobales</taxon>
        <taxon>Acidobacteriaceae</taxon>
        <taxon>Candidatus Sulfuritelmatomonas</taxon>
    </lineage>
</organism>
<protein>
    <submittedName>
        <fullName evidence="1">Uncharacterized protein</fullName>
    </submittedName>
</protein>
<sequence>MPPFIPPLRPIVARYSEIALTPIGDASGSSVASFTVKAAAALGSDGILLKRLMHPVFHALL</sequence>
<reference evidence="2" key="1">
    <citation type="submission" date="2018-02" db="EMBL/GenBank/DDBJ databases">
        <authorList>
            <person name="Hausmann B."/>
        </authorList>
    </citation>
    <scope>NUCLEOTIDE SEQUENCE [LARGE SCALE GENOMIC DNA]</scope>
    <source>
        <strain evidence="2">Peat soil MAG SbA5</strain>
    </source>
</reference>
<name>A0A2N9LSN5_9BACT</name>